<feature type="compositionally biased region" description="Basic and acidic residues" evidence="1">
    <location>
        <begin position="466"/>
        <end position="477"/>
    </location>
</feature>
<accession>A0ABP1D6F9</accession>
<proteinExistence type="predicted"/>
<feature type="compositionally biased region" description="Polar residues" evidence="1">
    <location>
        <begin position="486"/>
        <end position="498"/>
    </location>
</feature>
<protein>
    <submittedName>
        <fullName evidence="2">Uncharacterized protein</fullName>
    </submittedName>
</protein>
<feature type="compositionally biased region" description="Polar residues" evidence="1">
    <location>
        <begin position="431"/>
        <end position="441"/>
    </location>
</feature>
<feature type="region of interest" description="Disordered" evidence="1">
    <location>
        <begin position="374"/>
        <end position="568"/>
    </location>
</feature>
<feature type="compositionally biased region" description="Polar residues" evidence="1">
    <location>
        <begin position="397"/>
        <end position="421"/>
    </location>
</feature>
<feature type="compositionally biased region" description="Polar residues" evidence="1">
    <location>
        <begin position="159"/>
        <end position="173"/>
    </location>
</feature>
<feature type="region of interest" description="Disordered" evidence="1">
    <location>
        <begin position="159"/>
        <end position="206"/>
    </location>
</feature>
<gene>
    <name evidence="2" type="ORF">GFSPODELE1_LOCUS4135</name>
</gene>
<feature type="compositionally biased region" description="Polar residues" evidence="1">
    <location>
        <begin position="549"/>
        <end position="562"/>
    </location>
</feature>
<feature type="compositionally biased region" description="Basic residues" evidence="1">
    <location>
        <begin position="505"/>
        <end position="514"/>
    </location>
</feature>
<name>A0ABP1D6F9_9APHY</name>
<evidence type="ECO:0000256" key="1">
    <source>
        <dbReference type="SAM" id="MobiDB-lite"/>
    </source>
</evidence>
<organism evidence="2 3">
    <name type="scientific">Somion occarium</name>
    <dbReference type="NCBI Taxonomy" id="3059160"/>
    <lineage>
        <taxon>Eukaryota</taxon>
        <taxon>Fungi</taxon>
        <taxon>Dikarya</taxon>
        <taxon>Basidiomycota</taxon>
        <taxon>Agaricomycotina</taxon>
        <taxon>Agaricomycetes</taxon>
        <taxon>Polyporales</taxon>
        <taxon>Cerrenaceae</taxon>
        <taxon>Somion</taxon>
    </lineage>
</organism>
<feature type="compositionally biased region" description="Low complexity" evidence="1">
    <location>
        <begin position="212"/>
        <end position="228"/>
    </location>
</feature>
<evidence type="ECO:0000313" key="2">
    <source>
        <dbReference type="EMBL" id="CAL1702628.1"/>
    </source>
</evidence>
<reference evidence="3" key="1">
    <citation type="submission" date="2024-04" db="EMBL/GenBank/DDBJ databases">
        <authorList>
            <person name="Shaw F."/>
            <person name="Minotto A."/>
        </authorList>
    </citation>
    <scope>NUCLEOTIDE SEQUENCE [LARGE SCALE GENOMIC DNA]</scope>
</reference>
<evidence type="ECO:0000313" key="3">
    <source>
        <dbReference type="Proteomes" id="UP001497453"/>
    </source>
</evidence>
<dbReference type="EMBL" id="OZ037945">
    <property type="protein sequence ID" value="CAL1702628.1"/>
    <property type="molecule type" value="Genomic_DNA"/>
</dbReference>
<keyword evidence="3" id="KW-1185">Reference proteome</keyword>
<dbReference type="Proteomes" id="UP001497453">
    <property type="component" value="Chromosome 2"/>
</dbReference>
<sequence>MQTLLNHSLPHSSQLSPVDDLDENTVPVNQSQCYVTPDMFPSYSLQDESSLSYFEDIFAGYIDSSAPVDATPPNGSPEPLMESVYKIAAGAQNMCFDLQKNYYRLCTLYQESQQQITTLHQKIEHLEHRINATTTPPVINIAQPNTVLKTASSIPQALIPTQSEFTQGSSQPFNDRDGKEMVSGGPSKRTKQNNRPPPLVLPFAAGAPYSAPATTTAPTFPSASSTSGETPEVSALEGVGFAAFLRPPSTERHHQGHRSNPVNVYEADASFFSHASPEDPDMMALMNSLSTPSHSTSNPVSHNRSRSDSCIDYNVQEAQTSDNGKGVDNPQWNPSSYPADTSFYGYSTPSGTPKLIPASMKTYLPQVLPSNTSSHYRQASMTRSNSGQALAVPSPAFSVSPTRSSFSTMTDASTPSESMTIQAPELLNLPRSATSPASSNVKLEEQPISKAARNRRTAEQSGISERPTKRQKQDKDAPASGVVVNAQANVDATRVGQTPSAQSSRKSRRPRAKKQPSLQAPRDGESGIGFVKVSTPASYGRPPMDAQGSAASATIDTSSMSAETRKRKREVNVITVHCNDLIYKNRAQTCETREFNSEITEQDRAHQKQNKNETKSMASISIWGRVVRIRRLIGLLMRWWDGVMERFIALTTRASIPNNHRNNSADEQHDDQAQHSNNDVAQAQHIAQVNGAAATVAVCQSARCIFDATATLASADRRPGLGTSGCSIRGCRGRGRGRV</sequence>
<feature type="compositionally biased region" description="Polar residues" evidence="1">
    <location>
        <begin position="374"/>
        <end position="388"/>
    </location>
</feature>
<feature type="region of interest" description="Disordered" evidence="1">
    <location>
        <begin position="212"/>
        <end position="231"/>
    </location>
</feature>